<feature type="binding site" evidence="4">
    <location>
        <position position="271"/>
    </location>
    <ligand>
        <name>dimethylallyl diphosphate</name>
        <dbReference type="ChEBI" id="CHEBI:57623"/>
    </ligand>
</feature>
<sequence length="463" mass="52336">MTATNAIPSHKRSLSDGGYSPQAWKVLSQTLPSRGPDTDAWWRLTGRHLAVLLDAAAYPIEKQYESLLYHYHYASPYLGPAPRDGSSPTQWKSMLQLDGTPFEFSWKWNAPDGEPDVRIGMEPIGPMAGTTLDPLNHSATREVLHKVSSAVPGADLTWTHHFLATLFDHDYAKYAEEAANGALIGTSLIFSLEFLRDSTGVKTYFQPRMLNQRGFLDIPRWEASFQKLHPDAPSRIALHDFMSANEEGKLLKPFCLSVDNCDPTKARIKWYFNSPHTKFTSIREIMSLGGRIASTDTREKQFSELFDLLKTLTEQPAGFLEDSEFPFATNNNSTIDTFAEMPDMLKGIVYFFDIAPGKSLPAIKIYFPVRNHCRNDLAATQNLNKWLDSRGRGTYGPAFLRALEAIADYRRLDEDSGLQSFVSCQFKSDGSLDLTSYFNPQAFHSARLTHRRSTRRKGDDERW</sequence>
<gene>
    <name evidence="5" type="ORF">ASPVEDRAFT_139370</name>
</gene>
<dbReference type="EMBL" id="KV878134">
    <property type="protein sequence ID" value="OJJ06064.1"/>
    <property type="molecule type" value="Genomic_DNA"/>
</dbReference>
<dbReference type="CDD" id="cd13929">
    <property type="entry name" value="PT-DMATS_CymD"/>
    <property type="match status" value="1"/>
</dbReference>
<name>A0A1L9PWZ7_ASPVE</name>
<dbReference type="RefSeq" id="XP_040671826.1">
    <property type="nucleotide sequence ID" value="XM_040807573.1"/>
</dbReference>
<evidence type="ECO:0000256" key="4">
    <source>
        <dbReference type="PIRSR" id="PIRSR000509-1"/>
    </source>
</evidence>
<comment type="similarity">
    <text evidence="2">Belongs to the tryptophan dimethylallyltransferase family.</text>
</comment>
<dbReference type="VEuPathDB" id="FungiDB:ASPVEDRAFT_139370"/>
<dbReference type="PANTHER" id="PTHR40627">
    <property type="entry name" value="INDOLE PRENYLTRANSFERASE TDIB-RELATED"/>
    <property type="match status" value="1"/>
</dbReference>
<protein>
    <recommendedName>
        <fullName evidence="7">Aromatic prenyltransferase (DMATS family)</fullName>
    </recommendedName>
</protein>
<feature type="binding site" evidence="4">
    <location>
        <position position="366"/>
    </location>
    <ligand>
        <name>dimethylallyl diphosphate</name>
        <dbReference type="ChEBI" id="CHEBI:57623"/>
    </ligand>
</feature>
<accession>A0A1L9PWZ7</accession>
<feature type="binding site" evidence="4">
    <location>
        <position position="202"/>
    </location>
    <ligand>
        <name>dimethylallyl diphosphate</name>
        <dbReference type="ChEBI" id="CHEBI:57623"/>
    </ligand>
</feature>
<dbReference type="NCBIfam" id="TIGR03429">
    <property type="entry name" value="arom_pren_DMATS"/>
    <property type="match status" value="1"/>
</dbReference>
<feature type="binding site" evidence="4">
    <location>
        <position position="269"/>
    </location>
    <ligand>
        <name>dimethylallyl diphosphate</name>
        <dbReference type="ChEBI" id="CHEBI:57623"/>
    </ligand>
</feature>
<feature type="binding site" evidence="4">
    <location>
        <position position="103"/>
    </location>
    <ligand>
        <name>L-tryptophan</name>
        <dbReference type="ChEBI" id="CHEBI:57912"/>
    </ligand>
</feature>
<dbReference type="OrthoDB" id="3354387at2759"/>
<dbReference type="PIRSF" id="PIRSF000509">
    <property type="entry name" value="Trp_DMAT"/>
    <property type="match status" value="1"/>
</dbReference>
<dbReference type="PANTHER" id="PTHR40627:SF4">
    <property type="entry name" value="PRENYLTRANSFERASE ASQH1-RELATED"/>
    <property type="match status" value="1"/>
</dbReference>
<evidence type="ECO:0000313" key="5">
    <source>
        <dbReference type="EMBL" id="OJJ06064.1"/>
    </source>
</evidence>
<feature type="binding site" evidence="4">
    <location>
        <position position="204"/>
    </location>
    <ligand>
        <name>dimethylallyl diphosphate</name>
        <dbReference type="ChEBI" id="CHEBI:57623"/>
    </ligand>
</feature>
<evidence type="ECO:0000256" key="1">
    <source>
        <dbReference type="ARBA" id="ARBA00005179"/>
    </source>
</evidence>
<dbReference type="Pfam" id="PF11991">
    <property type="entry name" value="Trp_DMAT"/>
    <property type="match status" value="1"/>
</dbReference>
<dbReference type="Proteomes" id="UP000184073">
    <property type="component" value="Unassembled WGS sequence"/>
</dbReference>
<keyword evidence="3" id="KW-0808">Transferase</keyword>
<dbReference type="InterPro" id="IPR033964">
    <property type="entry name" value="ABBA"/>
</dbReference>
<evidence type="ECO:0000256" key="3">
    <source>
        <dbReference type="ARBA" id="ARBA00022679"/>
    </source>
</evidence>
<dbReference type="GO" id="GO:0004659">
    <property type="term" value="F:prenyltransferase activity"/>
    <property type="evidence" value="ECO:0007669"/>
    <property type="project" value="TreeGrafter"/>
</dbReference>
<reference evidence="6" key="1">
    <citation type="journal article" date="2017" name="Genome Biol.">
        <title>Comparative genomics reveals high biological diversity and specific adaptations in the industrially and medically important fungal genus Aspergillus.</title>
        <authorList>
            <person name="de Vries R.P."/>
            <person name="Riley R."/>
            <person name="Wiebenga A."/>
            <person name="Aguilar-Osorio G."/>
            <person name="Amillis S."/>
            <person name="Uchima C.A."/>
            <person name="Anderluh G."/>
            <person name="Asadollahi M."/>
            <person name="Askin M."/>
            <person name="Barry K."/>
            <person name="Battaglia E."/>
            <person name="Bayram O."/>
            <person name="Benocci T."/>
            <person name="Braus-Stromeyer S.A."/>
            <person name="Caldana C."/>
            <person name="Canovas D."/>
            <person name="Cerqueira G.C."/>
            <person name="Chen F."/>
            <person name="Chen W."/>
            <person name="Choi C."/>
            <person name="Clum A."/>
            <person name="Dos Santos R.A."/>
            <person name="Damasio A.R."/>
            <person name="Diallinas G."/>
            <person name="Emri T."/>
            <person name="Fekete E."/>
            <person name="Flipphi M."/>
            <person name="Freyberg S."/>
            <person name="Gallo A."/>
            <person name="Gournas C."/>
            <person name="Habgood R."/>
            <person name="Hainaut M."/>
            <person name="Harispe M.L."/>
            <person name="Henrissat B."/>
            <person name="Hilden K.S."/>
            <person name="Hope R."/>
            <person name="Hossain A."/>
            <person name="Karabika E."/>
            <person name="Karaffa L."/>
            <person name="Karanyi Z."/>
            <person name="Krasevec N."/>
            <person name="Kuo A."/>
            <person name="Kusch H."/>
            <person name="LaButti K."/>
            <person name="Lagendijk E.L."/>
            <person name="Lapidus A."/>
            <person name="Levasseur A."/>
            <person name="Lindquist E."/>
            <person name="Lipzen A."/>
            <person name="Logrieco A.F."/>
            <person name="MacCabe A."/>
            <person name="Maekelae M.R."/>
            <person name="Malavazi I."/>
            <person name="Melin P."/>
            <person name="Meyer V."/>
            <person name="Mielnichuk N."/>
            <person name="Miskei M."/>
            <person name="Molnar A.P."/>
            <person name="Mule G."/>
            <person name="Ngan C.Y."/>
            <person name="Orejas M."/>
            <person name="Orosz E."/>
            <person name="Ouedraogo J.P."/>
            <person name="Overkamp K.M."/>
            <person name="Park H.-S."/>
            <person name="Perrone G."/>
            <person name="Piumi F."/>
            <person name="Punt P.J."/>
            <person name="Ram A.F."/>
            <person name="Ramon A."/>
            <person name="Rauscher S."/>
            <person name="Record E."/>
            <person name="Riano-Pachon D.M."/>
            <person name="Robert V."/>
            <person name="Roehrig J."/>
            <person name="Ruller R."/>
            <person name="Salamov A."/>
            <person name="Salih N.S."/>
            <person name="Samson R.A."/>
            <person name="Sandor E."/>
            <person name="Sanguinetti M."/>
            <person name="Schuetze T."/>
            <person name="Sepcic K."/>
            <person name="Shelest E."/>
            <person name="Sherlock G."/>
            <person name="Sophianopoulou V."/>
            <person name="Squina F.M."/>
            <person name="Sun H."/>
            <person name="Susca A."/>
            <person name="Todd R.B."/>
            <person name="Tsang A."/>
            <person name="Unkles S.E."/>
            <person name="van de Wiele N."/>
            <person name="van Rossen-Uffink D."/>
            <person name="Oliveira J.V."/>
            <person name="Vesth T.C."/>
            <person name="Visser J."/>
            <person name="Yu J.-H."/>
            <person name="Zhou M."/>
            <person name="Andersen M.R."/>
            <person name="Archer D.B."/>
            <person name="Baker S.E."/>
            <person name="Benoit I."/>
            <person name="Brakhage A.A."/>
            <person name="Braus G.H."/>
            <person name="Fischer R."/>
            <person name="Frisvad J.C."/>
            <person name="Goldman G.H."/>
            <person name="Houbraken J."/>
            <person name="Oakley B."/>
            <person name="Pocsi I."/>
            <person name="Scazzocchio C."/>
            <person name="Seiboth B."/>
            <person name="vanKuyk P.A."/>
            <person name="Wortman J."/>
            <person name="Dyer P.S."/>
            <person name="Grigoriev I.V."/>
        </authorList>
    </citation>
    <scope>NUCLEOTIDE SEQUENCE [LARGE SCALE GENOMIC DNA]</scope>
    <source>
        <strain evidence="6">CBS 583.65</strain>
    </source>
</reference>
<dbReference type="GO" id="GO:0009820">
    <property type="term" value="P:alkaloid metabolic process"/>
    <property type="evidence" value="ECO:0007669"/>
    <property type="project" value="InterPro"/>
</dbReference>
<dbReference type="GeneID" id="63723084"/>
<feature type="binding site" evidence="4">
    <location>
        <position position="118"/>
    </location>
    <ligand>
        <name>dimethylallyl diphosphate</name>
        <dbReference type="ChEBI" id="CHEBI:57623"/>
    </ligand>
</feature>
<dbReference type="STRING" id="1036611.A0A1L9PWZ7"/>
<dbReference type="SFLD" id="SFLDS00036">
    <property type="entry name" value="Aromatic_Prenyltransferase"/>
    <property type="match status" value="1"/>
</dbReference>
<organism evidence="5 6">
    <name type="scientific">Aspergillus versicolor CBS 583.65</name>
    <dbReference type="NCBI Taxonomy" id="1036611"/>
    <lineage>
        <taxon>Eukaryota</taxon>
        <taxon>Fungi</taxon>
        <taxon>Dikarya</taxon>
        <taxon>Ascomycota</taxon>
        <taxon>Pezizomycotina</taxon>
        <taxon>Eurotiomycetes</taxon>
        <taxon>Eurotiomycetidae</taxon>
        <taxon>Eurotiales</taxon>
        <taxon>Aspergillaceae</taxon>
        <taxon>Aspergillus</taxon>
        <taxon>Aspergillus subgen. Nidulantes</taxon>
    </lineage>
</organism>
<feature type="binding site" evidence="4">
    <location>
        <position position="267"/>
    </location>
    <ligand>
        <name>dimethylallyl diphosphate</name>
        <dbReference type="ChEBI" id="CHEBI:57623"/>
    </ligand>
</feature>
<dbReference type="SFLD" id="SFLDG01162">
    <property type="entry name" value="I"/>
    <property type="match status" value="1"/>
</dbReference>
<dbReference type="InterPro" id="IPR012148">
    <property type="entry name" value="ABBA_DMATS-like"/>
</dbReference>
<dbReference type="InterPro" id="IPR017795">
    <property type="entry name" value="ABBA_NscD-like"/>
</dbReference>
<keyword evidence="6" id="KW-1185">Reference proteome</keyword>
<evidence type="ECO:0008006" key="7">
    <source>
        <dbReference type="Google" id="ProtNLM"/>
    </source>
</evidence>
<proteinExistence type="inferred from homology"/>
<evidence type="ECO:0000313" key="6">
    <source>
        <dbReference type="Proteomes" id="UP000184073"/>
    </source>
</evidence>
<evidence type="ECO:0000256" key="2">
    <source>
        <dbReference type="ARBA" id="ARBA00010209"/>
    </source>
</evidence>
<dbReference type="AlphaFoldDB" id="A0A1L9PWZ7"/>
<comment type="pathway">
    <text evidence="1">Secondary metabolite biosynthesis.</text>
</comment>